<comment type="similarity">
    <text evidence="6">In the C-terminal section; belongs to the class-III pyridoxal-phosphate-dependent aminotransferase family. BioA subfamily.</text>
</comment>
<name>A0A413VXT2_9BACE</name>
<dbReference type="EC" id="2.8.1.6" evidence="22"/>
<keyword evidence="14 22" id="KW-0093">Biotin biosynthesis</keyword>
<dbReference type="NCBIfam" id="NF004624">
    <property type="entry name" value="PRK05964.1"/>
    <property type="match status" value="1"/>
</dbReference>
<feature type="domain" description="Radical SAM core" evidence="23">
    <location>
        <begin position="104"/>
        <end position="330"/>
    </location>
</feature>
<evidence type="ECO:0000256" key="15">
    <source>
        <dbReference type="ARBA" id="ARBA00022898"/>
    </source>
</evidence>
<dbReference type="Gene3D" id="3.20.20.70">
    <property type="entry name" value="Aldolase class I"/>
    <property type="match status" value="1"/>
</dbReference>
<evidence type="ECO:0000256" key="8">
    <source>
        <dbReference type="ARBA" id="ARBA00022485"/>
    </source>
</evidence>
<dbReference type="GO" id="GO:0004015">
    <property type="term" value="F:adenosylmethionine-8-amino-7-oxononanoate transaminase activity"/>
    <property type="evidence" value="ECO:0007669"/>
    <property type="project" value="UniProtKB-UniRule"/>
</dbReference>
<dbReference type="CDD" id="cd01335">
    <property type="entry name" value="Radical_SAM"/>
    <property type="match status" value="1"/>
</dbReference>
<comment type="function">
    <text evidence="21">Catalyzes the transfer of the alpha-amino group from S-adenosyl-L-methionine (SAM) to 7-keto-8-aminopelargonic acid (KAPA) to form 7,8-diaminopelargonic acid (DAPA). It is the only aminotransferase known to utilize SAM as an amino donor.</text>
</comment>
<evidence type="ECO:0000256" key="22">
    <source>
        <dbReference type="HAMAP-Rule" id="MF_01694"/>
    </source>
</evidence>
<dbReference type="FunFam" id="3.40.640.10:FF:000041">
    <property type="entry name" value="Adenosylmethionine-8-amino-7-oxononanoate aminotransferase"/>
    <property type="match status" value="1"/>
</dbReference>
<dbReference type="InterPro" id="IPR005814">
    <property type="entry name" value="Aminotrans_3"/>
</dbReference>
<dbReference type="Gene3D" id="3.90.1150.10">
    <property type="entry name" value="Aspartate Aminotransferase, domain 1"/>
    <property type="match status" value="1"/>
</dbReference>
<comment type="similarity">
    <text evidence="21">Belongs to the class-III pyridoxal-phosphate-dependent aminotransferase family. BioA subfamily.</text>
</comment>
<dbReference type="InterPro" id="IPR015424">
    <property type="entry name" value="PyrdxlP-dep_Trfase"/>
</dbReference>
<sequence length="814" mass="90636">MKTNRPIHRPAIRFHCWSRKGYAAFASLGHQVTIGQLHLNVTERSLAKQKAAQTIPYHTFMTLEELKDQVLQGVDITPEQAAWLANTADREALYAAAHEITVARAQREFDICSIINAKSGRCPENCKWCAQSSHYQTKAEVYDLVSKDECLRQAQYNEAQGIARFSLVTSGRKPSPKQLIQLRDSTRYMRRHTSIQLCASLGLLEEDELQVLYDAGITRYHCNLETAPSYFPKLCSTHTQEQKLATLNAARRVGMDICCGGIIGMGETLEQRIEFAFTLRELGVQSIPINLLSPIPGTPLEHATPLTEEEVLTAIALFRFINPTAYLRFAGGRSQLSPETMKRALHIGINSAIVGDLLTTLGSKVSEDKQMICAAGYEIKDGRREMGEGRRKEIGDEFDREHLWHPYTSTTNPLPVYKVERAEGATITLSDGRVLVEGMSSWWCAVHGYNHPVLNEAVREQLEKMSHVMFGGLTHDPAIELGKLLLPLVPPSMQKIFYADSGSVAVEVALKMAVQYWYAAGKAEKNNFITIRSGYHGDTWNAMSVCDPVTGMHSLFGSALPVRYFVPQPTSRFDGEWNPEDILPLKELIETRSDELAALILEPIVQGAGGMWFYHPRYLQEAAKLCREHNLLLIFDEIATGFGRTGKLFAWEHAGVEPDIMCIGKALTGGYMTLSAVLATNEVADMISNHAPGAFMHGPTFMGNPLACAVACASVRLLLESGWQENVYRIEEQLKRELAPARSLPTVADVRVLGAIGVIETHQPVDMAYMQRSFVEEGIWVRPFGKLVYLMPPFIITPKQLSKLTSGVIKIMSN</sequence>
<evidence type="ECO:0000256" key="21">
    <source>
        <dbReference type="HAMAP-Rule" id="MF_00834"/>
    </source>
</evidence>
<evidence type="ECO:0000259" key="23">
    <source>
        <dbReference type="PROSITE" id="PS51918"/>
    </source>
</evidence>
<dbReference type="GO" id="GO:0005506">
    <property type="term" value="F:iron ion binding"/>
    <property type="evidence" value="ECO:0007669"/>
    <property type="project" value="UniProtKB-UniRule"/>
</dbReference>
<keyword evidence="16 22" id="KW-0408">Iron</keyword>
<accession>A0A413VXT2</accession>
<keyword evidence="11 22" id="KW-0949">S-adenosyl-L-methionine</keyword>
<keyword evidence="15 21" id="KW-0663">Pyridoxal phosphate</keyword>
<dbReference type="InterPro" id="IPR005815">
    <property type="entry name" value="BioA"/>
</dbReference>
<dbReference type="PANTHER" id="PTHR42684:SF17">
    <property type="entry name" value="ADENOSYLMETHIONINE-8-AMINO-7-OXONONANOATE AMINOTRANSFERASE"/>
    <property type="match status" value="1"/>
</dbReference>
<keyword evidence="12 22" id="KW-0001">2Fe-2S</keyword>
<feature type="site" description="Participates in the substrate recognition with KAPA and in a stacking interaction with the adenine ring of SAM" evidence="21">
    <location>
        <position position="407"/>
    </location>
</feature>
<evidence type="ECO:0000256" key="13">
    <source>
        <dbReference type="ARBA" id="ARBA00022723"/>
    </source>
</evidence>
<evidence type="ECO:0000256" key="14">
    <source>
        <dbReference type="ARBA" id="ARBA00022756"/>
    </source>
</evidence>
<evidence type="ECO:0000256" key="20">
    <source>
        <dbReference type="ARBA" id="ARBA00051157"/>
    </source>
</evidence>
<dbReference type="InterPro" id="IPR058240">
    <property type="entry name" value="rSAM_sf"/>
</dbReference>
<dbReference type="SMART" id="SM00876">
    <property type="entry name" value="BATS"/>
    <property type="match status" value="1"/>
</dbReference>
<feature type="binding site" evidence="21">
    <location>
        <position position="442"/>
    </location>
    <ligand>
        <name>substrate</name>
    </ligand>
</feature>
<reference evidence="24 25" key="1">
    <citation type="submission" date="2018-08" db="EMBL/GenBank/DDBJ databases">
        <title>A genome reference for cultivated species of the human gut microbiota.</title>
        <authorList>
            <person name="Zou Y."/>
            <person name="Xue W."/>
            <person name="Luo G."/>
        </authorList>
    </citation>
    <scope>NUCLEOTIDE SEQUENCE [LARGE SCALE GENOMIC DNA]</scope>
    <source>
        <strain evidence="24 25">AM40-30BH</strain>
    </source>
</reference>
<feature type="binding site" evidence="21">
    <location>
        <begin position="502"/>
        <end position="503"/>
    </location>
    <ligand>
        <name>pyridoxal 5'-phosphate</name>
        <dbReference type="ChEBI" id="CHEBI:597326"/>
    </ligand>
</feature>
<keyword evidence="13 22" id="KW-0479">Metal-binding</keyword>
<dbReference type="PANTHER" id="PTHR42684">
    <property type="entry name" value="ADENOSYLMETHIONINE-8-AMINO-7-OXONONANOATE AMINOTRANSFERASE"/>
    <property type="match status" value="1"/>
</dbReference>
<evidence type="ECO:0000256" key="9">
    <source>
        <dbReference type="ARBA" id="ARBA00022576"/>
    </source>
</evidence>
<dbReference type="Pfam" id="PF06968">
    <property type="entry name" value="BATS"/>
    <property type="match status" value="1"/>
</dbReference>
<dbReference type="GO" id="GO:0051537">
    <property type="term" value="F:2 iron, 2 sulfur cluster binding"/>
    <property type="evidence" value="ECO:0007669"/>
    <property type="project" value="UniProtKB-KW"/>
</dbReference>
<dbReference type="NCBIfam" id="TIGR00433">
    <property type="entry name" value="bioB"/>
    <property type="match status" value="1"/>
</dbReference>
<dbReference type="InterPro" id="IPR010722">
    <property type="entry name" value="BATS_dom"/>
</dbReference>
<feature type="binding site" evidence="21">
    <location>
        <position position="636"/>
    </location>
    <ligand>
        <name>pyridoxal 5'-phosphate</name>
        <dbReference type="ChEBI" id="CHEBI:597326"/>
    </ligand>
</feature>
<proteinExistence type="inferred from homology"/>
<evidence type="ECO:0000256" key="4">
    <source>
        <dbReference type="ARBA" id="ARBA00005063"/>
    </source>
</evidence>
<feature type="binding site" evidence="21">
    <location>
        <position position="665"/>
    </location>
    <ligand>
        <name>substrate</name>
    </ligand>
</feature>
<dbReference type="InterPro" id="IPR007197">
    <property type="entry name" value="rSAM"/>
</dbReference>
<comment type="pathway">
    <text evidence="4 21">Cofactor biosynthesis; biotin biosynthesis; 7,8-diaminononanoate from 8-amino-7-oxononanoate (SAM route): step 1/1.</text>
</comment>
<comment type="cofactor">
    <cofactor evidence="22">
        <name>[2Fe-2S] cluster</name>
        <dbReference type="ChEBI" id="CHEBI:190135"/>
    </cofactor>
    <text evidence="22">Binds 1 [2Fe-2S] cluster. The cluster is coordinated with 3 cysteines and 1 arginine.</text>
</comment>
<comment type="cofactor">
    <cofactor evidence="1 21">
        <name>pyridoxal 5'-phosphate</name>
        <dbReference type="ChEBI" id="CHEBI:597326"/>
    </cofactor>
</comment>
<dbReference type="Pfam" id="PF00202">
    <property type="entry name" value="Aminotran_3"/>
    <property type="match status" value="1"/>
</dbReference>
<feature type="binding site" evidence="22">
    <location>
        <position position="122"/>
    </location>
    <ligand>
        <name>[4Fe-4S] cluster</name>
        <dbReference type="ChEBI" id="CHEBI:49883"/>
        <note>4Fe-4S-S-AdoMet</note>
    </ligand>
</feature>
<feature type="modified residue" description="N6-(pyridoxal phosphate)lysine" evidence="21">
    <location>
        <position position="665"/>
    </location>
</feature>
<comment type="pathway">
    <text evidence="3 22">Cofactor biosynthesis; biotin biosynthesis; biotin from 7,8-diaminononanoate: step 2/2.</text>
</comment>
<comment type="cofactor">
    <cofactor evidence="22">
        <name>[4Fe-4S] cluster</name>
        <dbReference type="ChEBI" id="CHEBI:49883"/>
    </cofactor>
    <text evidence="22">Binds 1 [4Fe-4S] cluster. The cluster is coordinated with 3 cysteines and an exchangeable S-adenosyl-L-methionine.</text>
</comment>
<dbReference type="EMBL" id="QSGO01000001">
    <property type="protein sequence ID" value="RHB38390.1"/>
    <property type="molecule type" value="Genomic_DNA"/>
</dbReference>
<dbReference type="Pfam" id="PF04055">
    <property type="entry name" value="Radical_SAM"/>
    <property type="match status" value="1"/>
</dbReference>
<feature type="binding site" evidence="22">
    <location>
        <position position="258"/>
    </location>
    <ligand>
        <name>[2Fe-2S] cluster</name>
        <dbReference type="ChEBI" id="CHEBI:190135"/>
    </ligand>
</feature>
<keyword evidence="8 22" id="KW-0004">4Fe-4S</keyword>
<comment type="similarity">
    <text evidence="5">In the N-terminal section; belongs to the radical SAM superfamily. Biotin synthase family.</text>
</comment>
<dbReference type="AlphaFoldDB" id="A0A413VXT2"/>
<dbReference type="SFLD" id="SFLDG01060">
    <property type="entry name" value="BATS_domain_containing"/>
    <property type="match status" value="1"/>
</dbReference>
<evidence type="ECO:0000256" key="2">
    <source>
        <dbReference type="ARBA" id="ARBA00003991"/>
    </source>
</evidence>
<keyword evidence="18" id="KW-0511">Multifunctional enzyme</keyword>
<evidence type="ECO:0000256" key="1">
    <source>
        <dbReference type="ARBA" id="ARBA00001933"/>
    </source>
</evidence>
<feature type="binding site" evidence="21">
    <location>
        <position position="782"/>
    </location>
    <ligand>
        <name>substrate</name>
    </ligand>
</feature>
<dbReference type="InterPro" id="IPR002684">
    <property type="entry name" value="Biotin_synth/BioAB"/>
</dbReference>
<feature type="binding site" evidence="22">
    <location>
        <position position="166"/>
    </location>
    <ligand>
        <name>[2Fe-2S] cluster</name>
        <dbReference type="ChEBI" id="CHEBI:190135"/>
    </ligand>
</feature>
<dbReference type="GO" id="GO:0051539">
    <property type="term" value="F:4 iron, 4 sulfur cluster binding"/>
    <property type="evidence" value="ECO:0007669"/>
    <property type="project" value="UniProtKB-KW"/>
</dbReference>
<evidence type="ECO:0000256" key="16">
    <source>
        <dbReference type="ARBA" id="ARBA00023004"/>
    </source>
</evidence>
<evidence type="ECO:0000256" key="3">
    <source>
        <dbReference type="ARBA" id="ARBA00004942"/>
    </source>
</evidence>
<dbReference type="PROSITE" id="PS00600">
    <property type="entry name" value="AA_TRANSFER_CLASS_3"/>
    <property type="match status" value="1"/>
</dbReference>
<comment type="subunit">
    <text evidence="7 22">Homodimer.</text>
</comment>
<dbReference type="FunFam" id="3.20.20.70:FF:000026">
    <property type="entry name" value="Biotin synthase"/>
    <property type="match status" value="1"/>
</dbReference>
<protein>
    <recommendedName>
        <fullName evidence="21 22">Multifunctional fusion protein</fullName>
    </recommendedName>
    <domain>
        <recommendedName>
            <fullName evidence="21">Adenosylmethionine-8-amino-7-oxononanoate aminotransferase</fullName>
            <ecNumber evidence="21">2.6.1.62</ecNumber>
        </recommendedName>
        <alternativeName>
            <fullName evidence="21">7,8-diamino-pelargonic acid aminotransferase</fullName>
        </alternativeName>
        <alternativeName>
            <fullName evidence="21">7,8-diaminononanoate synthase</fullName>
        </alternativeName>
        <alternativeName>
            <fullName evidence="21">Diaminopelargonic acid synthase</fullName>
            <shortName evidence="21">DANS</shortName>
            <shortName evidence="21">DAPA AT</shortName>
            <shortName evidence="21">DAPA aminotransferase</shortName>
        </alternativeName>
    </domain>
    <domain>
        <recommendedName>
            <fullName evidence="22">Biotin synthase</fullName>
            <ecNumber evidence="22">2.8.1.6</ecNumber>
        </recommendedName>
    </domain>
</protein>
<evidence type="ECO:0000313" key="25">
    <source>
        <dbReference type="Proteomes" id="UP000284379"/>
    </source>
</evidence>
<keyword evidence="21" id="KW-0963">Cytoplasm</keyword>
<gene>
    <name evidence="21" type="primary">bioA</name>
    <name evidence="22" type="synonym">bioB</name>
    <name evidence="24" type="ORF">DW888_00800</name>
</gene>
<keyword evidence="17 22" id="KW-0411">Iron-sulfur</keyword>
<evidence type="ECO:0000256" key="11">
    <source>
        <dbReference type="ARBA" id="ARBA00022691"/>
    </source>
</evidence>
<evidence type="ECO:0000256" key="19">
    <source>
        <dbReference type="ARBA" id="ARBA00048449"/>
    </source>
</evidence>
<keyword evidence="10 22" id="KW-0808">Transferase</keyword>
<dbReference type="Gene3D" id="3.40.640.10">
    <property type="entry name" value="Type I PLP-dependent aspartate aminotransferase-like (Major domain)"/>
    <property type="match status" value="1"/>
</dbReference>
<evidence type="ECO:0000313" key="24">
    <source>
        <dbReference type="EMBL" id="RHB38390.1"/>
    </source>
</evidence>
<dbReference type="SFLD" id="SFLDG01278">
    <property type="entry name" value="biotin_synthase_like"/>
    <property type="match status" value="1"/>
</dbReference>
<dbReference type="InterPro" id="IPR015422">
    <property type="entry name" value="PyrdxlP-dep_Trfase_small"/>
</dbReference>
<feature type="binding site" evidence="22">
    <location>
        <position position="129"/>
    </location>
    <ligand>
        <name>[4Fe-4S] cluster</name>
        <dbReference type="ChEBI" id="CHEBI:49883"/>
        <note>4Fe-4S-S-AdoMet</note>
    </ligand>
</feature>
<feature type="binding site" evidence="21">
    <location>
        <position position="698"/>
    </location>
    <ligand>
        <name>substrate</name>
    </ligand>
</feature>
<dbReference type="HAMAP" id="MF_00834">
    <property type="entry name" value="BioA"/>
    <property type="match status" value="1"/>
</dbReference>
<comment type="subcellular location">
    <subcellularLocation>
        <location evidence="21">Cytoplasm</location>
    </subcellularLocation>
</comment>
<feature type="binding site" evidence="22">
    <location>
        <position position="126"/>
    </location>
    <ligand>
        <name>[4Fe-4S] cluster</name>
        <dbReference type="ChEBI" id="CHEBI:49883"/>
        <note>4Fe-4S-S-AdoMet</note>
    </ligand>
</feature>
<dbReference type="CDD" id="cd00610">
    <property type="entry name" value="OAT_like"/>
    <property type="match status" value="1"/>
</dbReference>
<dbReference type="SUPFAM" id="SSF102114">
    <property type="entry name" value="Radical SAM enzymes"/>
    <property type="match status" value="1"/>
</dbReference>
<dbReference type="SUPFAM" id="SSF53383">
    <property type="entry name" value="PLP-dependent transferases"/>
    <property type="match status" value="1"/>
</dbReference>
<evidence type="ECO:0000256" key="5">
    <source>
        <dbReference type="ARBA" id="ARBA00005255"/>
    </source>
</evidence>
<dbReference type="SFLD" id="SFLDS00029">
    <property type="entry name" value="Radical_SAM"/>
    <property type="match status" value="1"/>
</dbReference>
<keyword evidence="9 21" id="KW-0032">Aminotransferase</keyword>
<evidence type="ECO:0000256" key="12">
    <source>
        <dbReference type="ARBA" id="ARBA00022714"/>
    </source>
</evidence>
<dbReference type="GO" id="GO:0009102">
    <property type="term" value="P:biotin biosynthetic process"/>
    <property type="evidence" value="ECO:0007669"/>
    <property type="project" value="UniProtKB-UniRule"/>
</dbReference>
<comment type="caution">
    <text evidence="24">The sequence shown here is derived from an EMBL/GenBank/DDBJ whole genome shotgun (WGS) entry which is preliminary data.</text>
</comment>
<dbReference type="NCBIfam" id="NF005940">
    <property type="entry name" value="PRK07986.1"/>
    <property type="match status" value="1"/>
</dbReference>
<dbReference type="GO" id="GO:0030170">
    <property type="term" value="F:pyridoxal phosphate binding"/>
    <property type="evidence" value="ECO:0007669"/>
    <property type="project" value="UniProtKB-UniRule"/>
</dbReference>
<evidence type="ECO:0000256" key="17">
    <source>
        <dbReference type="ARBA" id="ARBA00023014"/>
    </source>
</evidence>
<dbReference type="InterPro" id="IPR049704">
    <property type="entry name" value="Aminotrans_3_PPA_site"/>
</dbReference>
<dbReference type="RefSeq" id="WP_122200658.1">
    <property type="nucleotide sequence ID" value="NZ_CABJFV010000001.1"/>
</dbReference>
<dbReference type="Proteomes" id="UP000284379">
    <property type="component" value="Unassembled WGS sequence"/>
</dbReference>
<feature type="binding site" evidence="21">
    <location>
        <begin position="699"/>
        <end position="700"/>
    </location>
    <ligand>
        <name>pyridoxal 5'-phosphate</name>
        <dbReference type="ChEBI" id="CHEBI:597326"/>
    </ligand>
</feature>
<evidence type="ECO:0000256" key="7">
    <source>
        <dbReference type="ARBA" id="ARBA00011738"/>
    </source>
</evidence>
<comment type="similarity">
    <text evidence="22">Belongs to the radical SAM superfamily. Biotin synthase family.</text>
</comment>
<evidence type="ECO:0000256" key="10">
    <source>
        <dbReference type="ARBA" id="ARBA00022679"/>
    </source>
</evidence>
<dbReference type="EC" id="2.6.1.62" evidence="21"/>
<feature type="binding site" evidence="22">
    <location>
        <position position="198"/>
    </location>
    <ligand>
        <name>[2Fe-2S] cluster</name>
        <dbReference type="ChEBI" id="CHEBI:190135"/>
    </ligand>
</feature>
<comment type="function">
    <text evidence="2">Catalyzes two activities which are involved in the biotine biosynthesis: the conversion of dethiobiotin (DTB) to biotin by the insertion of a sulfur atom into dethiobiotin via a radical-based mechanism, and the transfer of the alpha-amino group from S-adenosyl-L-methionine (SAM) to 7-keto-8-aminopelargonic acid (KAPA) to form 7,8-diaminopelargonic acid (DAPA).</text>
</comment>
<dbReference type="GO" id="GO:0005737">
    <property type="term" value="C:cytoplasm"/>
    <property type="evidence" value="ECO:0007669"/>
    <property type="project" value="UniProtKB-SubCell"/>
</dbReference>
<comment type="function">
    <text evidence="22">Catalyzes the conversion of dethiobiotin (DTB) to biotin by the insertion of a sulfur atom into dethiobiotin via a radical-based mechanism.</text>
</comment>
<dbReference type="PROSITE" id="PS51918">
    <property type="entry name" value="RADICAL_SAM"/>
    <property type="match status" value="1"/>
</dbReference>
<dbReference type="GO" id="GO:0004076">
    <property type="term" value="F:biotin synthase activity"/>
    <property type="evidence" value="ECO:0007669"/>
    <property type="project" value="UniProtKB-UniRule"/>
</dbReference>
<dbReference type="InterPro" id="IPR006638">
    <property type="entry name" value="Elp3/MiaA/NifB-like_rSAM"/>
</dbReference>
<dbReference type="HAMAP" id="MF_01694">
    <property type="entry name" value="BioB"/>
    <property type="match status" value="1"/>
</dbReference>
<comment type="catalytic activity">
    <reaction evidence="19 21">
        <text>(8S)-8-amino-7-oxononanoate + S-adenosyl-L-methionine = S-adenosyl-4-methylsulfanyl-2-oxobutanoate + (7R,8S)-7,8-diammoniononanoate</text>
        <dbReference type="Rhea" id="RHEA:16861"/>
        <dbReference type="ChEBI" id="CHEBI:16490"/>
        <dbReference type="ChEBI" id="CHEBI:59789"/>
        <dbReference type="ChEBI" id="CHEBI:149468"/>
        <dbReference type="ChEBI" id="CHEBI:149469"/>
        <dbReference type="EC" id="2.6.1.62"/>
    </reaction>
</comment>
<comment type="catalytic activity">
    <reaction evidence="20 22">
        <text>(4R,5S)-dethiobiotin + (sulfur carrier)-SH + 2 reduced [2Fe-2S]-[ferredoxin] + 2 S-adenosyl-L-methionine = (sulfur carrier)-H + biotin + 2 5'-deoxyadenosine + 2 L-methionine + 2 oxidized [2Fe-2S]-[ferredoxin]</text>
        <dbReference type="Rhea" id="RHEA:22060"/>
        <dbReference type="Rhea" id="RHEA-COMP:10000"/>
        <dbReference type="Rhea" id="RHEA-COMP:10001"/>
        <dbReference type="Rhea" id="RHEA-COMP:14737"/>
        <dbReference type="Rhea" id="RHEA-COMP:14739"/>
        <dbReference type="ChEBI" id="CHEBI:17319"/>
        <dbReference type="ChEBI" id="CHEBI:29917"/>
        <dbReference type="ChEBI" id="CHEBI:33737"/>
        <dbReference type="ChEBI" id="CHEBI:33738"/>
        <dbReference type="ChEBI" id="CHEBI:57586"/>
        <dbReference type="ChEBI" id="CHEBI:57844"/>
        <dbReference type="ChEBI" id="CHEBI:59789"/>
        <dbReference type="ChEBI" id="CHEBI:64428"/>
        <dbReference type="ChEBI" id="CHEBI:149473"/>
        <dbReference type="EC" id="2.8.1.6"/>
    </reaction>
</comment>
<organism evidence="24 25">
    <name type="scientific">Bacteroides nordii</name>
    <dbReference type="NCBI Taxonomy" id="291645"/>
    <lineage>
        <taxon>Bacteria</taxon>
        <taxon>Pseudomonadati</taxon>
        <taxon>Bacteroidota</taxon>
        <taxon>Bacteroidia</taxon>
        <taxon>Bacteroidales</taxon>
        <taxon>Bacteroidaceae</taxon>
        <taxon>Bacteroides</taxon>
    </lineage>
</organism>
<feature type="binding site" evidence="22">
    <location>
        <position position="328"/>
    </location>
    <ligand>
        <name>[2Fe-2S] cluster</name>
        <dbReference type="ChEBI" id="CHEBI:190135"/>
    </ligand>
</feature>
<dbReference type="InterPro" id="IPR013785">
    <property type="entry name" value="Aldolase_TIM"/>
</dbReference>
<dbReference type="SMART" id="SM00729">
    <property type="entry name" value="Elp3"/>
    <property type="match status" value="1"/>
</dbReference>
<dbReference type="InterPro" id="IPR015421">
    <property type="entry name" value="PyrdxlP-dep_Trfase_major"/>
</dbReference>
<feature type="binding site" evidence="21">
    <location>
        <position position="535"/>
    </location>
    <ligand>
        <name>substrate</name>
    </ligand>
</feature>
<evidence type="ECO:0000256" key="18">
    <source>
        <dbReference type="ARBA" id="ARBA00023268"/>
    </source>
</evidence>
<evidence type="ECO:0000256" key="6">
    <source>
        <dbReference type="ARBA" id="ARBA00006507"/>
    </source>
</evidence>
<dbReference type="NCBIfam" id="TIGR00508">
    <property type="entry name" value="bioA"/>
    <property type="match status" value="1"/>
</dbReference>
<dbReference type="UniPathway" id="UPA00078">
    <property type="reaction ID" value="UER00160"/>
</dbReference>